<gene>
    <name evidence="2" type="ORF">Cvel_31034</name>
</gene>
<dbReference type="PANTHER" id="PTHR10796">
    <property type="entry name" value="PATCHED-RELATED"/>
    <property type="match status" value="1"/>
</dbReference>
<organism evidence="2">
    <name type="scientific">Chromera velia CCMP2878</name>
    <dbReference type="NCBI Taxonomy" id="1169474"/>
    <lineage>
        <taxon>Eukaryota</taxon>
        <taxon>Sar</taxon>
        <taxon>Alveolata</taxon>
        <taxon>Colpodellida</taxon>
        <taxon>Chromeraceae</taxon>
        <taxon>Chromera</taxon>
    </lineage>
</organism>
<evidence type="ECO:0000256" key="1">
    <source>
        <dbReference type="SAM" id="Phobius"/>
    </source>
</evidence>
<dbReference type="EMBL" id="CDMZ01003704">
    <property type="protein sequence ID" value="CEM47302.1"/>
    <property type="molecule type" value="Genomic_DNA"/>
</dbReference>
<dbReference type="GO" id="GO:0016020">
    <property type="term" value="C:membrane"/>
    <property type="evidence" value="ECO:0007669"/>
    <property type="project" value="TreeGrafter"/>
</dbReference>
<dbReference type="AlphaFoldDB" id="A0A0G4HSP0"/>
<evidence type="ECO:0008006" key="3">
    <source>
        <dbReference type="Google" id="ProtNLM"/>
    </source>
</evidence>
<evidence type="ECO:0000313" key="2">
    <source>
        <dbReference type="EMBL" id="CEM47302.1"/>
    </source>
</evidence>
<reference evidence="2" key="1">
    <citation type="submission" date="2014-11" db="EMBL/GenBank/DDBJ databases">
        <authorList>
            <person name="Otto D Thomas"/>
            <person name="Naeem Raeece"/>
        </authorList>
    </citation>
    <scope>NUCLEOTIDE SEQUENCE</scope>
</reference>
<proteinExistence type="predicted"/>
<feature type="transmembrane region" description="Helical" evidence="1">
    <location>
        <begin position="326"/>
        <end position="345"/>
    </location>
</feature>
<accession>A0A0G4HSP0</accession>
<keyword evidence="1" id="KW-1133">Transmembrane helix</keyword>
<keyword evidence="1" id="KW-0812">Transmembrane</keyword>
<dbReference type="PhylomeDB" id="A0A0G4HSP0"/>
<dbReference type="PANTHER" id="PTHR10796:SF92">
    <property type="entry name" value="PATCHED-RELATED, ISOFORM A"/>
    <property type="match status" value="1"/>
</dbReference>
<protein>
    <recommendedName>
        <fullName evidence="3">SSD domain-containing protein</fullName>
    </recommendedName>
</protein>
<dbReference type="VEuPathDB" id="CryptoDB:Cvel_31034"/>
<feature type="transmembrane region" description="Helical" evidence="1">
    <location>
        <begin position="44"/>
        <end position="65"/>
    </location>
</feature>
<sequence length="406" mass="44279">MRTSGGGDKQCFRHFLTGSSPWHARVQRGFAAFFSRVAGVAFDFPLLTILVPLVVFGALSVGIFFRSYDFDFVRAWTDPEGESWRTAKSVHELFGEGQRRNAVIFSSPSSNVLSERNVEFFSRFDAEIRSCTVTMGFRREDLVDSGEEAEGDGEVELSFDDLCARRGDGKCSVISVVDMYTDAESFGSPSIGYPTHFKLSKEGVLLDVFPSSSLAVGGSIQLSSERKGSVGEDLVESATAVLFTWMLDDVQAPREALGALGERRRLGRRFRSDFVLRACVTWELEFLRRSLRWSEDWRAFSGGGEGAPFAYITTTTEGIKSTAVPVWVLFLTAIGVALLAALLTFSTDLVSSKVLSGVVGVIAAGIGWFAGTGLANFMGLPWAGGGELVPFLTTASLSSMRTWQSR</sequence>
<name>A0A0G4HSP0_9ALVE</name>
<keyword evidence="1" id="KW-0472">Membrane</keyword>
<feature type="transmembrane region" description="Helical" evidence="1">
    <location>
        <begin position="357"/>
        <end position="377"/>
    </location>
</feature>
<dbReference type="InterPro" id="IPR051697">
    <property type="entry name" value="Patched_domain-protein"/>
</dbReference>